<protein>
    <submittedName>
        <fullName evidence="1">Uncharacterized protein</fullName>
    </submittedName>
</protein>
<dbReference type="HOGENOM" id="CLU_3364275_0_0_9"/>
<reference evidence="1 2" key="1">
    <citation type="submission" date="2007-08" db="EMBL/GenBank/DDBJ databases">
        <title>Draft genome sequence of Clostridium leptum (DSM 753).</title>
        <authorList>
            <person name="Sudarsanam P."/>
            <person name="Ley R."/>
            <person name="Guruge J."/>
            <person name="Turnbaugh P.J."/>
            <person name="Mahowald M."/>
            <person name="Liep D."/>
            <person name="Gordon J."/>
        </authorList>
    </citation>
    <scope>NUCLEOTIDE SEQUENCE [LARGE SCALE GENOMIC DNA]</scope>
    <source>
        <strain evidence="1 2">DSM 753</strain>
    </source>
</reference>
<evidence type="ECO:0000313" key="2">
    <source>
        <dbReference type="Proteomes" id="UP000003490"/>
    </source>
</evidence>
<proteinExistence type="predicted"/>
<dbReference type="AlphaFoldDB" id="A7VVQ1"/>
<name>A7VVQ1_9FIRM</name>
<organism evidence="1 2">
    <name type="scientific">[Clostridium] leptum DSM 753</name>
    <dbReference type="NCBI Taxonomy" id="428125"/>
    <lineage>
        <taxon>Bacteria</taxon>
        <taxon>Bacillati</taxon>
        <taxon>Bacillota</taxon>
        <taxon>Clostridia</taxon>
        <taxon>Eubacteriales</taxon>
        <taxon>Oscillospiraceae</taxon>
        <taxon>Oscillospiraceae incertae sedis</taxon>
    </lineage>
</organism>
<comment type="caution">
    <text evidence="1">The sequence shown here is derived from an EMBL/GenBank/DDBJ whole genome shotgun (WGS) entry which is preliminary data.</text>
</comment>
<accession>A7VVQ1</accession>
<gene>
    <name evidence="1" type="ORF">CLOLEP_02663</name>
</gene>
<dbReference type="Proteomes" id="UP000003490">
    <property type="component" value="Unassembled WGS sequence"/>
</dbReference>
<evidence type="ECO:0000313" key="1">
    <source>
        <dbReference type="EMBL" id="EDO61051.1"/>
    </source>
</evidence>
<dbReference type="EMBL" id="ABCB02000019">
    <property type="protein sequence ID" value="EDO61051.1"/>
    <property type="molecule type" value="Genomic_DNA"/>
</dbReference>
<sequence>MLDRDGFHRLAAIGRPSQSFAFFLQPIELKGGVRI</sequence>
<reference evidence="1 2" key="2">
    <citation type="submission" date="2007-08" db="EMBL/GenBank/DDBJ databases">
        <authorList>
            <person name="Fulton L."/>
            <person name="Clifton S."/>
            <person name="Fulton B."/>
            <person name="Xu J."/>
            <person name="Minx P."/>
            <person name="Pepin K.H."/>
            <person name="Johnson M."/>
            <person name="Thiruvilangam P."/>
            <person name="Bhonagiri V."/>
            <person name="Nash W.E."/>
            <person name="Wang C."/>
            <person name="Mardis E.R."/>
            <person name="Wilson R.K."/>
        </authorList>
    </citation>
    <scope>NUCLEOTIDE SEQUENCE [LARGE SCALE GENOMIC DNA]</scope>
    <source>
        <strain evidence="1 2">DSM 753</strain>
    </source>
</reference>